<dbReference type="SUPFAM" id="SSF56672">
    <property type="entry name" value="DNA/RNA polymerases"/>
    <property type="match status" value="1"/>
</dbReference>
<dbReference type="PANTHER" id="PTHR33064:SF37">
    <property type="entry name" value="RIBONUCLEASE H"/>
    <property type="match status" value="1"/>
</dbReference>
<keyword evidence="7" id="KW-0378">Hydrolase</keyword>
<evidence type="ECO:0000256" key="7">
    <source>
        <dbReference type="ARBA" id="ARBA00022801"/>
    </source>
</evidence>
<dbReference type="GO" id="GO:0006508">
    <property type="term" value="P:proteolysis"/>
    <property type="evidence" value="ECO:0007669"/>
    <property type="project" value="UniProtKB-KW"/>
</dbReference>
<dbReference type="EMBL" id="FWEW01000300">
    <property type="protein sequence ID" value="SLM34494.1"/>
    <property type="molecule type" value="Genomic_DNA"/>
</dbReference>
<dbReference type="GO" id="GO:0003964">
    <property type="term" value="F:RNA-directed DNA polymerase activity"/>
    <property type="evidence" value="ECO:0007669"/>
    <property type="project" value="UniProtKB-KW"/>
</dbReference>
<keyword evidence="3" id="KW-0548">Nucleotidyltransferase</keyword>
<dbReference type="Pfam" id="PF17917">
    <property type="entry name" value="RT_RNaseH"/>
    <property type="match status" value="1"/>
</dbReference>
<dbReference type="InterPro" id="IPR000477">
    <property type="entry name" value="RT_dom"/>
</dbReference>
<dbReference type="Gene3D" id="3.10.20.370">
    <property type="match status" value="1"/>
</dbReference>
<name>A0A1W5CUB6_9LECA</name>
<evidence type="ECO:0000256" key="1">
    <source>
        <dbReference type="ARBA" id="ARBA00022670"/>
    </source>
</evidence>
<evidence type="ECO:0000256" key="9">
    <source>
        <dbReference type="SAM" id="MobiDB-lite"/>
    </source>
</evidence>
<dbReference type="Pfam" id="PF00078">
    <property type="entry name" value="RVT_1"/>
    <property type="match status" value="1"/>
</dbReference>
<evidence type="ECO:0000256" key="4">
    <source>
        <dbReference type="ARBA" id="ARBA00022722"/>
    </source>
</evidence>
<accession>A0A1W5CUB6</accession>
<dbReference type="FunFam" id="3.30.70.270:FF:000003">
    <property type="entry name" value="Transposon Ty3-G Gag-Pol polyprotein"/>
    <property type="match status" value="1"/>
</dbReference>
<keyword evidence="6" id="KW-0255">Endonuclease</keyword>
<reference evidence="12" key="1">
    <citation type="submission" date="2017-03" db="EMBL/GenBank/DDBJ databases">
        <authorList>
            <person name="Sharma R."/>
            <person name="Thines M."/>
        </authorList>
    </citation>
    <scope>NUCLEOTIDE SEQUENCE [LARGE SCALE GENOMIC DNA]</scope>
</reference>
<keyword evidence="5" id="KW-0064">Aspartyl protease</keyword>
<dbReference type="GO" id="GO:0004190">
    <property type="term" value="F:aspartic-type endopeptidase activity"/>
    <property type="evidence" value="ECO:0007669"/>
    <property type="project" value="UniProtKB-KW"/>
</dbReference>
<keyword evidence="12" id="KW-1185">Reference proteome</keyword>
<evidence type="ECO:0000256" key="8">
    <source>
        <dbReference type="ARBA" id="ARBA00022918"/>
    </source>
</evidence>
<dbReference type="PROSITE" id="PS50878">
    <property type="entry name" value="RT_POL"/>
    <property type="match status" value="1"/>
</dbReference>
<dbReference type="InterPro" id="IPR051320">
    <property type="entry name" value="Viral_Replic_Matur_Polypro"/>
</dbReference>
<dbReference type="CDD" id="cd09274">
    <property type="entry name" value="RNase_HI_RT_Ty3"/>
    <property type="match status" value="1"/>
</dbReference>
<keyword evidence="4" id="KW-0540">Nuclease</keyword>
<evidence type="ECO:0000256" key="2">
    <source>
        <dbReference type="ARBA" id="ARBA00022679"/>
    </source>
</evidence>
<sequence>MPFGLTNTPATFQAFIDKALGEFLDITCVVYLDNILIFSKNKSDHEEHVQQVLAALQRYDLHLKISKCSFNTTEVDFFGFRINTEGIFMDPERIRAIEEWLPPQDNYLQIAAPLLNLLKMGKNKKEIGVKVQQTNGVPPPFPLSKTALEAFKALKEAFMSAPLLQYFDKNKPMRVETDASVFAIGRILTQQFEIDGHLHWLPVAYYSKKLLDTETQYGTGEQELLAIVKAMHHWRHYCRGARHPIVVLTNHANLVWFMTTPTLTRRQLKWAEKLAEYDFNFTYREGKKNPANGLSRRPDYELPKASTTSTAAETEKLYTLAAMTLQPRHPVQQLRQEDVVPDTIADVGMDGGSAATAEESSVRRLPAREASRNGDAVVRQDNVVPNINIDGDNVVPNINMDGGTTGIPALRNLPAREASRDEYASMTYTEAGGATGTSAVHNLYA</sequence>
<proteinExistence type="predicted"/>
<dbReference type="GO" id="GO:0004519">
    <property type="term" value="F:endonuclease activity"/>
    <property type="evidence" value="ECO:0007669"/>
    <property type="project" value="UniProtKB-KW"/>
</dbReference>
<dbReference type="Proteomes" id="UP000192927">
    <property type="component" value="Unassembled WGS sequence"/>
</dbReference>
<evidence type="ECO:0000259" key="10">
    <source>
        <dbReference type="PROSITE" id="PS50878"/>
    </source>
</evidence>
<evidence type="ECO:0000256" key="5">
    <source>
        <dbReference type="ARBA" id="ARBA00022750"/>
    </source>
</evidence>
<dbReference type="Gene3D" id="3.30.70.270">
    <property type="match status" value="1"/>
</dbReference>
<dbReference type="InterPro" id="IPR041373">
    <property type="entry name" value="RT_RNaseH"/>
</dbReference>
<protein>
    <submittedName>
        <fullName evidence="11">Reverse transcriptase domain</fullName>
    </submittedName>
</protein>
<organism evidence="11 12">
    <name type="scientific">Lasallia pustulata</name>
    <dbReference type="NCBI Taxonomy" id="136370"/>
    <lineage>
        <taxon>Eukaryota</taxon>
        <taxon>Fungi</taxon>
        <taxon>Dikarya</taxon>
        <taxon>Ascomycota</taxon>
        <taxon>Pezizomycotina</taxon>
        <taxon>Lecanoromycetes</taxon>
        <taxon>OSLEUM clade</taxon>
        <taxon>Umbilicariomycetidae</taxon>
        <taxon>Umbilicariales</taxon>
        <taxon>Umbilicariaceae</taxon>
        <taxon>Lasallia</taxon>
    </lineage>
</organism>
<dbReference type="InterPro" id="IPR043128">
    <property type="entry name" value="Rev_trsase/Diguanyl_cyclase"/>
</dbReference>
<keyword evidence="1" id="KW-0645">Protease</keyword>
<evidence type="ECO:0000256" key="6">
    <source>
        <dbReference type="ARBA" id="ARBA00022759"/>
    </source>
</evidence>
<evidence type="ECO:0000313" key="12">
    <source>
        <dbReference type="Proteomes" id="UP000192927"/>
    </source>
</evidence>
<feature type="region of interest" description="Disordered" evidence="9">
    <location>
        <begin position="288"/>
        <end position="308"/>
    </location>
</feature>
<keyword evidence="8 11" id="KW-0695">RNA-directed DNA polymerase</keyword>
<dbReference type="InterPro" id="IPR043502">
    <property type="entry name" value="DNA/RNA_pol_sf"/>
</dbReference>
<evidence type="ECO:0000313" key="11">
    <source>
        <dbReference type="EMBL" id="SLM34494.1"/>
    </source>
</evidence>
<evidence type="ECO:0000256" key="3">
    <source>
        <dbReference type="ARBA" id="ARBA00022695"/>
    </source>
</evidence>
<dbReference type="AlphaFoldDB" id="A0A1W5CUB6"/>
<dbReference type="PANTHER" id="PTHR33064">
    <property type="entry name" value="POL PROTEIN"/>
    <property type="match status" value="1"/>
</dbReference>
<keyword evidence="2" id="KW-0808">Transferase</keyword>
<dbReference type="CDD" id="cd01647">
    <property type="entry name" value="RT_LTR"/>
    <property type="match status" value="1"/>
</dbReference>
<feature type="domain" description="Reverse transcriptase" evidence="10">
    <location>
        <begin position="1"/>
        <end position="82"/>
    </location>
</feature>